<accession>A0A0A9GAX6</accession>
<dbReference type="AlphaFoldDB" id="A0A0A9GAX6"/>
<evidence type="ECO:0000256" key="1">
    <source>
        <dbReference type="SAM" id="MobiDB-lite"/>
    </source>
</evidence>
<name>A0A0A9GAX6_ARUDO</name>
<feature type="region of interest" description="Disordered" evidence="1">
    <location>
        <begin position="1"/>
        <end position="25"/>
    </location>
</feature>
<evidence type="ECO:0000313" key="2">
    <source>
        <dbReference type="EMBL" id="JAE21607.1"/>
    </source>
</evidence>
<organism evidence="2">
    <name type="scientific">Arundo donax</name>
    <name type="common">Giant reed</name>
    <name type="synonym">Donax arundinaceus</name>
    <dbReference type="NCBI Taxonomy" id="35708"/>
    <lineage>
        <taxon>Eukaryota</taxon>
        <taxon>Viridiplantae</taxon>
        <taxon>Streptophyta</taxon>
        <taxon>Embryophyta</taxon>
        <taxon>Tracheophyta</taxon>
        <taxon>Spermatophyta</taxon>
        <taxon>Magnoliopsida</taxon>
        <taxon>Liliopsida</taxon>
        <taxon>Poales</taxon>
        <taxon>Poaceae</taxon>
        <taxon>PACMAD clade</taxon>
        <taxon>Arundinoideae</taxon>
        <taxon>Arundineae</taxon>
        <taxon>Arundo</taxon>
    </lineage>
</organism>
<reference evidence="2" key="1">
    <citation type="submission" date="2014-09" db="EMBL/GenBank/DDBJ databases">
        <authorList>
            <person name="Magalhaes I.L.F."/>
            <person name="Oliveira U."/>
            <person name="Santos F.R."/>
            <person name="Vidigal T.H.D.A."/>
            <person name="Brescovit A.D."/>
            <person name="Santos A.J."/>
        </authorList>
    </citation>
    <scope>NUCLEOTIDE SEQUENCE</scope>
    <source>
        <tissue evidence="2">Shoot tissue taken approximately 20 cm above the soil surface</tissue>
    </source>
</reference>
<protein>
    <submittedName>
        <fullName evidence="2">Uncharacterized protein</fullName>
    </submittedName>
</protein>
<dbReference type="EMBL" id="GBRH01176289">
    <property type="protein sequence ID" value="JAE21607.1"/>
    <property type="molecule type" value="Transcribed_RNA"/>
</dbReference>
<sequence>MLCRRKQLPEPHRPPPPPHHLLPLPDHAPKYPLALRVRLHKHVVEFPATEPHIVLHLDKVPEPADRPQVLHHIVPRHDPVVEVHPQELRVLHQPPDLEPHCVHQELHLPLHVLRGVQDRPGLGGEHPQRVPPRQPARVQEFHQPPGGDGGAERAVGEDLVFDRLPAPELRQELEEAGRLAGVHGEEQVRIRRQGSLDLVAREAEAGEFLEEAAQAVVGAWDREAAEDGGGLRGGEASGAMEELVQATAGGGLGGGSAVWVLLGCRGLDGGGGGGGVV</sequence>
<proteinExistence type="predicted"/>
<reference evidence="2" key="2">
    <citation type="journal article" date="2015" name="Data Brief">
        <title>Shoot transcriptome of the giant reed, Arundo donax.</title>
        <authorList>
            <person name="Barrero R.A."/>
            <person name="Guerrero F.D."/>
            <person name="Moolhuijzen P."/>
            <person name="Goolsby J.A."/>
            <person name="Tidwell J."/>
            <person name="Bellgard S.E."/>
            <person name="Bellgard M.I."/>
        </authorList>
    </citation>
    <scope>NUCLEOTIDE SEQUENCE</scope>
    <source>
        <tissue evidence="2">Shoot tissue taken approximately 20 cm above the soil surface</tissue>
    </source>
</reference>